<name>A0A5N3PIA2_9HYPH</name>
<accession>A0A5N3PIA2</accession>
<sequence>MSIANPVAAHFEAPAASPRPAFSLLRRFIAGIADAISVANQRRAHREIGRFVARNGGLLTDDVERQIGNRFGQG</sequence>
<reference evidence="1 2" key="1">
    <citation type="journal article" date="2019" name="Microorganisms">
        <title>Genome Insights into the Novel Species Microvirga brassicacearum, a Rapeseed Endophyte with Biotechnological Potential.</title>
        <authorList>
            <person name="Jimenez-Gomez A."/>
            <person name="Saati-Santamaria Z."/>
            <person name="Igual J.M."/>
            <person name="Rivas R."/>
            <person name="Mateos P.F."/>
            <person name="Garcia-Fraile P."/>
        </authorList>
    </citation>
    <scope>NUCLEOTIDE SEQUENCE [LARGE SCALE GENOMIC DNA]</scope>
    <source>
        <strain evidence="1 2">CDVBN77</strain>
    </source>
</reference>
<dbReference type="EMBL" id="VCMV01000002">
    <property type="protein sequence ID" value="KAB0269454.1"/>
    <property type="molecule type" value="Genomic_DNA"/>
</dbReference>
<organism evidence="1 2">
    <name type="scientific">Microvirga brassicacearum</name>
    <dbReference type="NCBI Taxonomy" id="2580413"/>
    <lineage>
        <taxon>Bacteria</taxon>
        <taxon>Pseudomonadati</taxon>
        <taxon>Pseudomonadota</taxon>
        <taxon>Alphaproteobacteria</taxon>
        <taxon>Hyphomicrobiales</taxon>
        <taxon>Methylobacteriaceae</taxon>
        <taxon>Microvirga</taxon>
    </lineage>
</organism>
<keyword evidence="2" id="KW-1185">Reference proteome</keyword>
<dbReference type="OrthoDB" id="7997794at2"/>
<gene>
    <name evidence="1" type="ORF">FEZ63_00685</name>
</gene>
<comment type="caution">
    <text evidence="1">The sequence shown here is derived from an EMBL/GenBank/DDBJ whole genome shotgun (WGS) entry which is preliminary data.</text>
</comment>
<protein>
    <submittedName>
        <fullName evidence="1">Uncharacterized protein</fullName>
    </submittedName>
</protein>
<evidence type="ECO:0000313" key="1">
    <source>
        <dbReference type="EMBL" id="KAB0269454.1"/>
    </source>
</evidence>
<dbReference type="Proteomes" id="UP000325684">
    <property type="component" value="Unassembled WGS sequence"/>
</dbReference>
<proteinExistence type="predicted"/>
<dbReference type="AlphaFoldDB" id="A0A5N3PIA2"/>
<evidence type="ECO:0000313" key="2">
    <source>
        <dbReference type="Proteomes" id="UP000325684"/>
    </source>
</evidence>
<dbReference type="RefSeq" id="WP_150941719.1">
    <property type="nucleotide sequence ID" value="NZ_VCMV01000002.1"/>
</dbReference>